<name>A0A165EJ30_9APHY</name>
<dbReference type="AlphaFoldDB" id="A0A165EJ30"/>
<dbReference type="RefSeq" id="XP_040764895.1">
    <property type="nucleotide sequence ID" value="XM_040906999.1"/>
</dbReference>
<organism evidence="1 2">
    <name type="scientific">Laetiporus sulphureus 93-53</name>
    <dbReference type="NCBI Taxonomy" id="1314785"/>
    <lineage>
        <taxon>Eukaryota</taxon>
        <taxon>Fungi</taxon>
        <taxon>Dikarya</taxon>
        <taxon>Basidiomycota</taxon>
        <taxon>Agaricomycotina</taxon>
        <taxon>Agaricomycetes</taxon>
        <taxon>Polyporales</taxon>
        <taxon>Laetiporus</taxon>
    </lineage>
</organism>
<protein>
    <submittedName>
        <fullName evidence="1">Uncharacterized protein</fullName>
    </submittedName>
</protein>
<accession>A0A165EJ30</accession>
<proteinExistence type="predicted"/>
<reference evidence="1 2" key="1">
    <citation type="journal article" date="2016" name="Mol. Biol. Evol.">
        <title>Comparative Genomics of Early-Diverging Mushroom-Forming Fungi Provides Insights into the Origins of Lignocellulose Decay Capabilities.</title>
        <authorList>
            <person name="Nagy L.G."/>
            <person name="Riley R."/>
            <person name="Tritt A."/>
            <person name="Adam C."/>
            <person name="Daum C."/>
            <person name="Floudas D."/>
            <person name="Sun H."/>
            <person name="Yadav J.S."/>
            <person name="Pangilinan J."/>
            <person name="Larsson K.H."/>
            <person name="Matsuura K."/>
            <person name="Barry K."/>
            <person name="Labutti K."/>
            <person name="Kuo R."/>
            <person name="Ohm R.A."/>
            <person name="Bhattacharya S.S."/>
            <person name="Shirouzu T."/>
            <person name="Yoshinaga Y."/>
            <person name="Martin F.M."/>
            <person name="Grigoriev I.V."/>
            <person name="Hibbett D.S."/>
        </authorList>
    </citation>
    <scope>NUCLEOTIDE SEQUENCE [LARGE SCALE GENOMIC DNA]</scope>
    <source>
        <strain evidence="1 2">93-53</strain>
    </source>
</reference>
<dbReference type="Proteomes" id="UP000076871">
    <property type="component" value="Unassembled WGS sequence"/>
</dbReference>
<dbReference type="InParanoid" id="A0A165EJ30"/>
<keyword evidence="2" id="KW-1185">Reference proteome</keyword>
<evidence type="ECO:0000313" key="2">
    <source>
        <dbReference type="Proteomes" id="UP000076871"/>
    </source>
</evidence>
<dbReference type="GeneID" id="63824028"/>
<dbReference type="OrthoDB" id="1742084at2759"/>
<gene>
    <name evidence="1" type="ORF">LAESUDRAFT_713663</name>
</gene>
<dbReference type="EMBL" id="KV427620">
    <property type="protein sequence ID" value="KZT07155.1"/>
    <property type="molecule type" value="Genomic_DNA"/>
</dbReference>
<evidence type="ECO:0000313" key="1">
    <source>
        <dbReference type="EMBL" id="KZT07155.1"/>
    </source>
</evidence>
<sequence length="121" mass="13405">MSKLKRFGDALTRASIWRVTIEGFEATLKPHQIAKISQSSNDCLLQKIFAAKATMALSQVASTGCTRRADIDINDIEHLIFTQAVYEYGSDKWGDISGLLSKHLMISCPKNPLRCGLFNSV</sequence>